<evidence type="ECO:0000256" key="1">
    <source>
        <dbReference type="ARBA" id="ARBA00010641"/>
    </source>
</evidence>
<dbReference type="NCBIfam" id="NF007230">
    <property type="entry name" value="PRK09648.1"/>
    <property type="match status" value="1"/>
</dbReference>
<evidence type="ECO:0000256" key="5">
    <source>
        <dbReference type="ARBA" id="ARBA00023163"/>
    </source>
</evidence>
<dbReference type="SUPFAM" id="SSF88659">
    <property type="entry name" value="Sigma3 and sigma4 domains of RNA polymerase sigma factors"/>
    <property type="match status" value="1"/>
</dbReference>
<dbReference type="CDD" id="cd06171">
    <property type="entry name" value="Sigma70_r4"/>
    <property type="match status" value="1"/>
</dbReference>
<dbReference type="Pfam" id="PF04542">
    <property type="entry name" value="Sigma70_r2"/>
    <property type="match status" value="1"/>
</dbReference>
<dbReference type="RefSeq" id="WP_345392330.1">
    <property type="nucleotide sequence ID" value="NZ_BAABLA010000007.1"/>
</dbReference>
<dbReference type="InterPro" id="IPR013325">
    <property type="entry name" value="RNA_pol_sigma_r2"/>
</dbReference>
<keyword evidence="5" id="KW-0804">Transcription</keyword>
<dbReference type="InterPro" id="IPR036388">
    <property type="entry name" value="WH-like_DNA-bd_sf"/>
</dbReference>
<evidence type="ECO:0000256" key="2">
    <source>
        <dbReference type="ARBA" id="ARBA00023015"/>
    </source>
</evidence>
<dbReference type="NCBIfam" id="TIGR02937">
    <property type="entry name" value="sigma70-ECF"/>
    <property type="match status" value="1"/>
</dbReference>
<dbReference type="SUPFAM" id="SSF88946">
    <property type="entry name" value="Sigma2 domain of RNA polymerase sigma factors"/>
    <property type="match status" value="1"/>
</dbReference>
<sequence length="242" mass="25722">MSGYSASIPFGNFHVRRTAAPASAVAPERAAAAEDVPAPAEGEVTDPYAPLVEAAKAGNRYAADDLLAALRPVIVRYCRARIGRAMSTFSSADDVAQEVCLAVLTALPSYRSSGASFLGFVYGIATHKIMDFHRKYSRDKSLPVSDVPDIGIETSGPEQQLLRAELGQQLAELLNTLSDTQREVLTLRLVVGLSVAETADAISVTPGAVRVCQHRALTKLRNRLTARVGSPASGTSRTLTLD</sequence>
<keyword evidence="4" id="KW-0238">DNA-binding</keyword>
<dbReference type="InterPro" id="IPR014284">
    <property type="entry name" value="RNA_pol_sigma-70_dom"/>
</dbReference>
<keyword evidence="9" id="KW-1185">Reference proteome</keyword>
<feature type="domain" description="RNA polymerase sigma-70 region 2" evidence="6">
    <location>
        <begin position="68"/>
        <end position="138"/>
    </location>
</feature>
<name>A0ABW2BRS3_9PSEU</name>
<dbReference type="Proteomes" id="UP001596337">
    <property type="component" value="Unassembled WGS sequence"/>
</dbReference>
<comment type="similarity">
    <text evidence="1">Belongs to the sigma-70 factor family. ECF subfamily.</text>
</comment>
<feature type="domain" description="RNA polymerase sigma-70 region 4" evidence="7">
    <location>
        <begin position="173"/>
        <end position="222"/>
    </location>
</feature>
<accession>A0ABW2BRS3</accession>
<dbReference type="Pfam" id="PF04545">
    <property type="entry name" value="Sigma70_r4"/>
    <property type="match status" value="1"/>
</dbReference>
<dbReference type="EMBL" id="JBHSXX010000001">
    <property type="protein sequence ID" value="MFC6865721.1"/>
    <property type="molecule type" value="Genomic_DNA"/>
</dbReference>
<gene>
    <name evidence="8" type="primary">shbA</name>
    <name evidence="8" type="ORF">ACFQGD_01030</name>
</gene>
<evidence type="ECO:0000259" key="7">
    <source>
        <dbReference type="Pfam" id="PF04545"/>
    </source>
</evidence>
<dbReference type="Gene3D" id="1.10.10.10">
    <property type="entry name" value="Winged helix-like DNA-binding domain superfamily/Winged helix DNA-binding domain"/>
    <property type="match status" value="1"/>
</dbReference>
<organism evidence="8 9">
    <name type="scientific">Haloechinothrix salitolerans</name>
    <dbReference type="NCBI Taxonomy" id="926830"/>
    <lineage>
        <taxon>Bacteria</taxon>
        <taxon>Bacillati</taxon>
        <taxon>Actinomycetota</taxon>
        <taxon>Actinomycetes</taxon>
        <taxon>Pseudonocardiales</taxon>
        <taxon>Pseudonocardiaceae</taxon>
        <taxon>Haloechinothrix</taxon>
    </lineage>
</organism>
<comment type="caution">
    <text evidence="8">The sequence shown here is derived from an EMBL/GenBank/DDBJ whole genome shotgun (WGS) entry which is preliminary data.</text>
</comment>
<dbReference type="PANTHER" id="PTHR43133:SF58">
    <property type="entry name" value="ECF RNA POLYMERASE SIGMA FACTOR SIGD"/>
    <property type="match status" value="1"/>
</dbReference>
<proteinExistence type="inferred from homology"/>
<evidence type="ECO:0000256" key="4">
    <source>
        <dbReference type="ARBA" id="ARBA00023125"/>
    </source>
</evidence>
<dbReference type="InterPro" id="IPR039425">
    <property type="entry name" value="RNA_pol_sigma-70-like"/>
</dbReference>
<keyword evidence="2" id="KW-0805">Transcription regulation</keyword>
<keyword evidence="3" id="KW-0731">Sigma factor</keyword>
<evidence type="ECO:0000313" key="9">
    <source>
        <dbReference type="Proteomes" id="UP001596337"/>
    </source>
</evidence>
<dbReference type="Gene3D" id="1.10.1740.10">
    <property type="match status" value="1"/>
</dbReference>
<dbReference type="PANTHER" id="PTHR43133">
    <property type="entry name" value="RNA POLYMERASE ECF-TYPE SIGMA FACTO"/>
    <property type="match status" value="1"/>
</dbReference>
<evidence type="ECO:0000259" key="6">
    <source>
        <dbReference type="Pfam" id="PF04542"/>
    </source>
</evidence>
<reference evidence="9" key="1">
    <citation type="journal article" date="2019" name="Int. J. Syst. Evol. Microbiol.">
        <title>The Global Catalogue of Microorganisms (GCM) 10K type strain sequencing project: providing services to taxonomists for standard genome sequencing and annotation.</title>
        <authorList>
            <consortium name="The Broad Institute Genomics Platform"/>
            <consortium name="The Broad Institute Genome Sequencing Center for Infectious Disease"/>
            <person name="Wu L."/>
            <person name="Ma J."/>
        </authorList>
    </citation>
    <scope>NUCLEOTIDE SEQUENCE [LARGE SCALE GENOMIC DNA]</scope>
    <source>
        <strain evidence="9">KCTC 32255</strain>
    </source>
</reference>
<dbReference type="InterPro" id="IPR007630">
    <property type="entry name" value="RNA_pol_sigma70_r4"/>
</dbReference>
<evidence type="ECO:0000256" key="3">
    <source>
        <dbReference type="ARBA" id="ARBA00023082"/>
    </source>
</evidence>
<dbReference type="InterPro" id="IPR007627">
    <property type="entry name" value="RNA_pol_sigma70_r2"/>
</dbReference>
<evidence type="ECO:0000313" key="8">
    <source>
        <dbReference type="EMBL" id="MFC6865721.1"/>
    </source>
</evidence>
<protein>
    <submittedName>
        <fullName evidence="8">RNA polymerase sigma factor ShbA</fullName>
    </submittedName>
</protein>
<dbReference type="InterPro" id="IPR013324">
    <property type="entry name" value="RNA_pol_sigma_r3/r4-like"/>
</dbReference>